<feature type="domain" description="Ricin B lectin" evidence="9">
    <location>
        <begin position="787"/>
        <end position="916"/>
    </location>
</feature>
<protein>
    <recommendedName>
        <fullName evidence="3">beta-glucosidase</fullName>
        <ecNumber evidence="3">3.2.1.21</ecNumber>
    </recommendedName>
</protein>
<dbReference type="PANTHER" id="PTHR30620">
    <property type="entry name" value="PERIPLASMIC BETA-GLUCOSIDASE-RELATED"/>
    <property type="match status" value="1"/>
</dbReference>
<dbReference type="CDD" id="cd00161">
    <property type="entry name" value="beta-trefoil_Ricin-like"/>
    <property type="match status" value="1"/>
</dbReference>
<comment type="similarity">
    <text evidence="2">Belongs to the glycosyl hydrolase 3 family.</text>
</comment>
<dbReference type="Pfam" id="PF14310">
    <property type="entry name" value="Fn3-like"/>
    <property type="match status" value="1"/>
</dbReference>
<dbReference type="FunFam" id="3.20.20.300:FF:000007">
    <property type="entry name" value="Lysosomal beta glucosidase"/>
    <property type="match status" value="1"/>
</dbReference>
<proteinExistence type="inferred from homology"/>
<evidence type="ECO:0000256" key="7">
    <source>
        <dbReference type="SAM" id="MobiDB-lite"/>
    </source>
</evidence>
<evidence type="ECO:0000256" key="8">
    <source>
        <dbReference type="SAM" id="SignalP"/>
    </source>
</evidence>
<evidence type="ECO:0000259" key="9">
    <source>
        <dbReference type="SMART" id="SM00458"/>
    </source>
</evidence>
<evidence type="ECO:0000259" key="10">
    <source>
        <dbReference type="SMART" id="SM01217"/>
    </source>
</evidence>
<dbReference type="SUPFAM" id="SSF52279">
    <property type="entry name" value="Beta-D-glucan exohydrolase, C-terminal domain"/>
    <property type="match status" value="1"/>
</dbReference>
<name>A0A485K621_9STRA</name>
<dbReference type="Gene3D" id="2.60.40.10">
    <property type="entry name" value="Immunoglobulins"/>
    <property type="match status" value="1"/>
</dbReference>
<dbReference type="AlphaFoldDB" id="A0A485K621"/>
<dbReference type="Gene3D" id="3.20.20.300">
    <property type="entry name" value="Glycoside hydrolase, family 3, N-terminal domain"/>
    <property type="match status" value="1"/>
</dbReference>
<dbReference type="SMART" id="SM00458">
    <property type="entry name" value="RICIN"/>
    <property type="match status" value="1"/>
</dbReference>
<keyword evidence="5" id="KW-0378">Hydrolase</keyword>
<dbReference type="InterPro" id="IPR017853">
    <property type="entry name" value="GH"/>
</dbReference>
<dbReference type="SMART" id="SM01217">
    <property type="entry name" value="Fn3_like"/>
    <property type="match status" value="1"/>
</dbReference>
<dbReference type="GO" id="GO:0008422">
    <property type="term" value="F:beta-glucosidase activity"/>
    <property type="evidence" value="ECO:0007669"/>
    <property type="project" value="UniProtKB-EC"/>
</dbReference>
<feature type="signal peptide" evidence="8">
    <location>
        <begin position="1"/>
        <end position="25"/>
    </location>
</feature>
<evidence type="ECO:0000313" key="11">
    <source>
        <dbReference type="EMBL" id="KAF0720124.1"/>
    </source>
</evidence>
<dbReference type="InterPro" id="IPR000772">
    <property type="entry name" value="Ricin_B_lectin"/>
</dbReference>
<dbReference type="InterPro" id="IPR001764">
    <property type="entry name" value="Glyco_hydro_3_N"/>
</dbReference>
<organism evidence="12 13">
    <name type="scientific">Aphanomyces stellatus</name>
    <dbReference type="NCBI Taxonomy" id="120398"/>
    <lineage>
        <taxon>Eukaryota</taxon>
        <taxon>Sar</taxon>
        <taxon>Stramenopiles</taxon>
        <taxon>Oomycota</taxon>
        <taxon>Saprolegniomycetes</taxon>
        <taxon>Saprolegniales</taxon>
        <taxon>Verrucalvaceae</taxon>
        <taxon>Aphanomyces</taxon>
    </lineage>
</organism>
<evidence type="ECO:0000256" key="1">
    <source>
        <dbReference type="ARBA" id="ARBA00000448"/>
    </source>
</evidence>
<keyword evidence="6" id="KW-0326">Glycosidase</keyword>
<dbReference type="SUPFAM" id="SSF50370">
    <property type="entry name" value="Ricin B-like lectins"/>
    <property type="match status" value="1"/>
</dbReference>
<dbReference type="PRINTS" id="PR00133">
    <property type="entry name" value="GLHYDRLASE3"/>
</dbReference>
<gene>
    <name evidence="12" type="primary">Aste57867_536</name>
    <name evidence="11" type="ORF">As57867_000535</name>
    <name evidence="12" type="ORF">ASTE57867_536</name>
</gene>
<evidence type="ECO:0000256" key="3">
    <source>
        <dbReference type="ARBA" id="ARBA00012744"/>
    </source>
</evidence>
<keyword evidence="4 8" id="KW-0732">Signal</keyword>
<feature type="region of interest" description="Disordered" evidence="7">
    <location>
        <begin position="765"/>
        <end position="785"/>
    </location>
</feature>
<dbReference type="EC" id="3.2.1.21" evidence="3"/>
<dbReference type="EMBL" id="VJMH01000029">
    <property type="protein sequence ID" value="KAF0720124.1"/>
    <property type="molecule type" value="Genomic_DNA"/>
</dbReference>
<reference evidence="11" key="2">
    <citation type="submission" date="2019-06" db="EMBL/GenBank/DDBJ databases">
        <title>Genomics analysis of Aphanomyces spp. identifies a new class of oomycete effector associated with host adaptation.</title>
        <authorList>
            <person name="Gaulin E."/>
        </authorList>
    </citation>
    <scope>NUCLEOTIDE SEQUENCE</scope>
    <source>
        <strain evidence="11">CBS 578.67</strain>
    </source>
</reference>
<feature type="domain" description="Fibronectin type III-like" evidence="10">
    <location>
        <begin position="674"/>
        <end position="744"/>
    </location>
</feature>
<comment type="catalytic activity">
    <reaction evidence="1">
        <text>Hydrolysis of terminal, non-reducing beta-D-glucosyl residues with release of beta-D-glucose.</text>
        <dbReference type="EC" id="3.2.1.21"/>
    </reaction>
</comment>
<accession>A0A485K621</accession>
<dbReference type="Pfam" id="PF00652">
    <property type="entry name" value="Ricin_B_lectin"/>
    <property type="match status" value="1"/>
</dbReference>
<evidence type="ECO:0000256" key="6">
    <source>
        <dbReference type="ARBA" id="ARBA00023295"/>
    </source>
</evidence>
<dbReference type="Pfam" id="PF00933">
    <property type="entry name" value="Glyco_hydro_3"/>
    <property type="match status" value="1"/>
</dbReference>
<evidence type="ECO:0000256" key="5">
    <source>
        <dbReference type="ARBA" id="ARBA00022801"/>
    </source>
</evidence>
<dbReference type="InterPro" id="IPR051915">
    <property type="entry name" value="Cellulose_Degrad_GH3"/>
</dbReference>
<dbReference type="Proteomes" id="UP000332933">
    <property type="component" value="Unassembled WGS sequence"/>
</dbReference>
<dbReference type="InterPro" id="IPR026891">
    <property type="entry name" value="Fn3-like"/>
</dbReference>
<dbReference type="InterPro" id="IPR036962">
    <property type="entry name" value="Glyco_hydro_3_N_sf"/>
</dbReference>
<dbReference type="OrthoDB" id="416222at2759"/>
<reference evidence="12 13" key="1">
    <citation type="submission" date="2019-03" db="EMBL/GenBank/DDBJ databases">
        <authorList>
            <person name="Gaulin E."/>
            <person name="Dumas B."/>
        </authorList>
    </citation>
    <scope>NUCLEOTIDE SEQUENCE [LARGE SCALE GENOMIC DNA]</scope>
    <source>
        <strain evidence="12">CBS 568.67</strain>
    </source>
</reference>
<keyword evidence="13" id="KW-1185">Reference proteome</keyword>
<dbReference type="InterPro" id="IPR035992">
    <property type="entry name" value="Ricin_B-like_lectins"/>
</dbReference>
<dbReference type="Gene3D" id="3.40.50.1700">
    <property type="entry name" value="Glycoside hydrolase family 3 C-terminal domain"/>
    <property type="match status" value="1"/>
</dbReference>
<evidence type="ECO:0000313" key="12">
    <source>
        <dbReference type="EMBL" id="VFT77761.1"/>
    </source>
</evidence>
<feature type="chain" id="PRO_5036115912" description="beta-glucosidase" evidence="8">
    <location>
        <begin position="26"/>
        <end position="916"/>
    </location>
</feature>
<dbReference type="EMBL" id="CAADRA010000029">
    <property type="protein sequence ID" value="VFT77761.1"/>
    <property type="molecule type" value="Genomic_DNA"/>
</dbReference>
<dbReference type="InterPro" id="IPR002772">
    <property type="entry name" value="Glyco_hydro_3_C"/>
</dbReference>
<evidence type="ECO:0000256" key="4">
    <source>
        <dbReference type="ARBA" id="ARBA00022729"/>
    </source>
</evidence>
<dbReference type="InterPro" id="IPR036881">
    <property type="entry name" value="Glyco_hydro_3_C_sf"/>
</dbReference>
<dbReference type="GO" id="GO:0009251">
    <property type="term" value="P:glucan catabolic process"/>
    <property type="evidence" value="ECO:0007669"/>
    <property type="project" value="TreeGrafter"/>
</dbReference>
<dbReference type="SUPFAM" id="SSF51445">
    <property type="entry name" value="(Trans)glycosidases"/>
    <property type="match status" value="1"/>
</dbReference>
<dbReference type="InterPro" id="IPR013783">
    <property type="entry name" value="Ig-like_fold"/>
</dbReference>
<dbReference type="PROSITE" id="PS50231">
    <property type="entry name" value="RICIN_B_LECTIN"/>
    <property type="match status" value="1"/>
</dbReference>
<sequence>MKVLAPPRVFLVPVLAAAAIQSASLDDQADAIIAEMSVDQLLGQMTQINMASISTLQDGNTPVLVDDNIRDFASQHVGSYFNTPFPWFLDDDHFCWNVTEWRAAQEHIQDIHVQVDGAPVIYALDANHGATYVRGAVLFPHHFNVAATFDPTMSQRVGEFTGRDNRAAGVHWVFGPCLDIARHKNWPRVYETFGEDPVMVTALGEKMVTGMQSQGVAATFKHFIGYSSSAGGQDRGPVTLSTHEILNLFAPSFKAAIDAGVLSGMDSFPRVNGIPMAANAKMSYDLLRHDLGFDGVLSSDFEEIYTLDYLHHYATDRKDAVAKAMESSTIDMSMVPADTSFITYMQELMAEGKVSLDRVKQSAKRMVKMKLALDLYKNPVPGADVMDQVGDQASRSTAWDVAKESLVLVKNDNNVLPLDASKSVFFTGPAVDNIGLLCGGWSLTWQGQISNSVFSNAGRTIYGATSEYIQGNTEYYQGVDIDGNVDDLDVAKAKARNAAYTVVAIGEKPYAEFEGNIDDANLPQGVYDYVNALATTGTKIILVLVEGRPRQLNGLADKAAAVVFAGLPGAFGGEAIAEALVGRENFSGKMVITYPRTKDDLNLATAYYNRRGNKCVVSGKESNCPVEWHFGHGLSYTSFAYSNLKLSTTVLSPTANKVTITVTVKNTGKITGKESVLLFVTAPTQTETKLLKKFTKVELTPGQATDVSFDLTSEVFGRFVNEIGEGLRKEAAAGTYTVAIKYDTDCVKDPKNALCASFTWSTNQTPPPVTTATPKTTPSPPPVTPKPSAFAQFKASAFNIALTTGANDVVTFATASDASTQRWSLQSNGLLANKANGRCLDAYEGRNDGHVHSWDCSASNVNQLWKLDAKTRQLRHQTHTGFCLDYDPSSPSHEAHLWECVPASHPDLKNQQFTLV</sequence>
<dbReference type="Gene3D" id="2.80.10.50">
    <property type="match status" value="1"/>
</dbReference>
<dbReference type="PANTHER" id="PTHR30620:SF16">
    <property type="entry name" value="LYSOSOMAL BETA GLUCOSIDASE"/>
    <property type="match status" value="1"/>
</dbReference>
<evidence type="ECO:0000256" key="2">
    <source>
        <dbReference type="ARBA" id="ARBA00005336"/>
    </source>
</evidence>
<dbReference type="Pfam" id="PF01915">
    <property type="entry name" value="Glyco_hydro_3_C"/>
    <property type="match status" value="1"/>
</dbReference>
<evidence type="ECO:0000313" key="13">
    <source>
        <dbReference type="Proteomes" id="UP000332933"/>
    </source>
</evidence>